<organism evidence="2">
    <name type="scientific">marine sediment metagenome</name>
    <dbReference type="NCBI Taxonomy" id="412755"/>
    <lineage>
        <taxon>unclassified sequences</taxon>
        <taxon>metagenomes</taxon>
        <taxon>ecological metagenomes</taxon>
    </lineage>
</organism>
<dbReference type="CDD" id="cd01324">
    <property type="entry name" value="cbb3_Oxidase_CcoQ"/>
    <property type="match status" value="1"/>
</dbReference>
<keyword evidence="1" id="KW-0472">Membrane</keyword>
<reference evidence="2" key="1">
    <citation type="journal article" date="2015" name="Nature">
        <title>Complex archaea that bridge the gap between prokaryotes and eukaryotes.</title>
        <authorList>
            <person name="Spang A."/>
            <person name="Saw J.H."/>
            <person name="Jorgensen S.L."/>
            <person name="Zaremba-Niedzwiedzka K."/>
            <person name="Martijn J."/>
            <person name="Lind A.E."/>
            <person name="van Eijk R."/>
            <person name="Schleper C."/>
            <person name="Guy L."/>
            <person name="Ettema T.J."/>
        </authorList>
    </citation>
    <scope>NUCLEOTIDE SEQUENCE</scope>
</reference>
<gene>
    <name evidence="2" type="ORF">LCGC14_1137250</name>
</gene>
<comment type="caution">
    <text evidence="2">The sequence shown here is derived from an EMBL/GenBank/DDBJ whole genome shotgun (WGS) entry which is preliminary data.</text>
</comment>
<keyword evidence="1" id="KW-0812">Transmembrane</keyword>
<sequence>MELSHELLVGLAKSFGLFWLIALSIGITAYAFWPSLGKRFDTAANSILDDEAGPARAGTLRKEDDSCR</sequence>
<evidence type="ECO:0008006" key="3">
    <source>
        <dbReference type="Google" id="ProtNLM"/>
    </source>
</evidence>
<evidence type="ECO:0000256" key="1">
    <source>
        <dbReference type="SAM" id="Phobius"/>
    </source>
</evidence>
<dbReference type="EMBL" id="LAZR01005369">
    <property type="protein sequence ID" value="KKN00492.1"/>
    <property type="molecule type" value="Genomic_DNA"/>
</dbReference>
<name>A0A0F9MMB5_9ZZZZ</name>
<protein>
    <recommendedName>
        <fullName evidence="3">Cbb3-type cytochrome oxidase component</fullName>
    </recommendedName>
</protein>
<dbReference type="InterPro" id="IPR008621">
    <property type="entry name" value="Cbb3-typ_cyt_oxidase_comp"/>
</dbReference>
<dbReference type="AlphaFoldDB" id="A0A0F9MMB5"/>
<dbReference type="Pfam" id="PF05545">
    <property type="entry name" value="FixQ"/>
    <property type="match status" value="1"/>
</dbReference>
<feature type="transmembrane region" description="Helical" evidence="1">
    <location>
        <begin position="15"/>
        <end position="33"/>
    </location>
</feature>
<keyword evidence="1" id="KW-1133">Transmembrane helix</keyword>
<evidence type="ECO:0000313" key="2">
    <source>
        <dbReference type="EMBL" id="KKN00492.1"/>
    </source>
</evidence>
<proteinExistence type="predicted"/>
<accession>A0A0F9MMB5</accession>